<comment type="caution">
    <text evidence="12">The sequence shown here is derived from an EMBL/GenBank/DDBJ whole genome shotgun (WGS) entry which is preliminary data.</text>
</comment>
<evidence type="ECO:0000256" key="6">
    <source>
        <dbReference type="ARBA" id="ARBA00022692"/>
    </source>
</evidence>
<dbReference type="GO" id="GO:0071978">
    <property type="term" value="P:bacterial-type flagellum-dependent swarming motility"/>
    <property type="evidence" value="ECO:0007669"/>
    <property type="project" value="TreeGrafter"/>
</dbReference>
<evidence type="ECO:0000256" key="1">
    <source>
        <dbReference type="ARBA" id="ARBA00002254"/>
    </source>
</evidence>
<comment type="similarity">
    <text evidence="3 10">Belongs to the FliL family.</text>
</comment>
<keyword evidence="5 10" id="KW-0145">Chemotaxis</keyword>
<evidence type="ECO:0000256" key="3">
    <source>
        <dbReference type="ARBA" id="ARBA00008281"/>
    </source>
</evidence>
<keyword evidence="4" id="KW-1003">Cell membrane</keyword>
<evidence type="ECO:0000256" key="10">
    <source>
        <dbReference type="RuleBase" id="RU364125"/>
    </source>
</evidence>
<dbReference type="GO" id="GO:0009425">
    <property type="term" value="C:bacterial-type flagellum basal body"/>
    <property type="evidence" value="ECO:0007669"/>
    <property type="project" value="InterPro"/>
</dbReference>
<keyword evidence="13" id="KW-1185">Reference proteome</keyword>
<evidence type="ECO:0000256" key="5">
    <source>
        <dbReference type="ARBA" id="ARBA00022500"/>
    </source>
</evidence>
<dbReference type="Proteomes" id="UP000295399">
    <property type="component" value="Unassembled WGS sequence"/>
</dbReference>
<dbReference type="OrthoDB" id="7304620at2"/>
<sequence length="202" mass="21353">MEVEAQDPSGADEELATLERRRLSGRRLVILGLPMVFGVTVILVGGMLLLGGGDAPDMASAPGTESAPPSQDKDQGEDDHGDDHGGDAKGEGAANGTEAAPGIVYCDPNDFLVNLNTGGRRATYLKLQVQFEVGAPAACGTLEAAMPVVKNNFQAFLRELRPEELSGSAGNYRLKEELLVRVNRAVPAGTVRDVHITEFLVQ</sequence>
<keyword evidence="6 10" id="KW-0812">Transmembrane</keyword>
<dbReference type="GO" id="GO:0006935">
    <property type="term" value="P:chemotaxis"/>
    <property type="evidence" value="ECO:0007669"/>
    <property type="project" value="UniProtKB-KW"/>
</dbReference>
<evidence type="ECO:0000256" key="8">
    <source>
        <dbReference type="ARBA" id="ARBA00022989"/>
    </source>
</evidence>
<keyword evidence="12" id="KW-0282">Flagellum</keyword>
<dbReference type="InParanoid" id="A0A4R2PRP8"/>
<protein>
    <recommendedName>
        <fullName evidence="10">Flagellar protein FliL</fullName>
    </recommendedName>
</protein>
<keyword evidence="9 10" id="KW-0472">Membrane</keyword>
<evidence type="ECO:0000313" key="13">
    <source>
        <dbReference type="Proteomes" id="UP000295399"/>
    </source>
</evidence>
<evidence type="ECO:0000313" key="12">
    <source>
        <dbReference type="EMBL" id="TCP38573.1"/>
    </source>
</evidence>
<evidence type="ECO:0000256" key="7">
    <source>
        <dbReference type="ARBA" id="ARBA00022779"/>
    </source>
</evidence>
<feature type="compositionally biased region" description="Basic and acidic residues" evidence="11">
    <location>
        <begin position="81"/>
        <end position="90"/>
    </location>
</feature>
<feature type="transmembrane region" description="Helical" evidence="10">
    <location>
        <begin position="28"/>
        <end position="50"/>
    </location>
</feature>
<feature type="region of interest" description="Disordered" evidence="11">
    <location>
        <begin position="57"/>
        <end position="94"/>
    </location>
</feature>
<dbReference type="AlphaFoldDB" id="A0A4R2PRP8"/>
<dbReference type="Pfam" id="PF03748">
    <property type="entry name" value="FliL"/>
    <property type="match status" value="1"/>
</dbReference>
<dbReference type="EMBL" id="SLXO01000001">
    <property type="protein sequence ID" value="TCP38573.1"/>
    <property type="molecule type" value="Genomic_DNA"/>
</dbReference>
<keyword evidence="8 10" id="KW-1133">Transmembrane helix</keyword>
<comment type="function">
    <text evidence="1 10">Controls the rotational direction of flagella during chemotaxis.</text>
</comment>
<name>A0A4R2PRP8_RHOSA</name>
<dbReference type="PANTHER" id="PTHR35091:SF2">
    <property type="entry name" value="FLAGELLAR PROTEIN FLIL"/>
    <property type="match status" value="1"/>
</dbReference>
<proteinExistence type="inferred from homology"/>
<keyword evidence="12" id="KW-0969">Cilium</keyword>
<evidence type="ECO:0000256" key="4">
    <source>
        <dbReference type="ARBA" id="ARBA00022475"/>
    </source>
</evidence>
<accession>A0A4R2PRP8</accession>
<gene>
    <name evidence="12" type="ORF">EV659_101480</name>
</gene>
<organism evidence="12 13">
    <name type="scientific">Rhodothalassium salexigens DSM 2132</name>
    <dbReference type="NCBI Taxonomy" id="1188247"/>
    <lineage>
        <taxon>Bacteria</taxon>
        <taxon>Pseudomonadati</taxon>
        <taxon>Pseudomonadota</taxon>
        <taxon>Alphaproteobacteria</taxon>
        <taxon>Rhodothalassiales</taxon>
        <taxon>Rhodothalassiaceae</taxon>
        <taxon>Rhodothalassium</taxon>
    </lineage>
</organism>
<evidence type="ECO:0000256" key="11">
    <source>
        <dbReference type="SAM" id="MobiDB-lite"/>
    </source>
</evidence>
<keyword evidence="10" id="KW-0997">Cell inner membrane</keyword>
<reference evidence="12 13" key="1">
    <citation type="submission" date="2019-03" db="EMBL/GenBank/DDBJ databases">
        <title>Genomic Encyclopedia of Type Strains, Phase IV (KMG-IV): sequencing the most valuable type-strain genomes for metagenomic binning, comparative biology and taxonomic classification.</title>
        <authorList>
            <person name="Goeker M."/>
        </authorList>
    </citation>
    <scope>NUCLEOTIDE SEQUENCE [LARGE SCALE GENOMIC DNA]</scope>
    <source>
        <strain evidence="12 13">DSM 2132</strain>
    </source>
</reference>
<keyword evidence="7 10" id="KW-0283">Flagellar rotation</keyword>
<dbReference type="InterPro" id="IPR005503">
    <property type="entry name" value="FliL"/>
</dbReference>
<dbReference type="PANTHER" id="PTHR35091">
    <property type="entry name" value="FLAGELLAR PROTEIN FLIL"/>
    <property type="match status" value="1"/>
</dbReference>
<evidence type="ECO:0000256" key="2">
    <source>
        <dbReference type="ARBA" id="ARBA00004162"/>
    </source>
</evidence>
<evidence type="ECO:0000256" key="9">
    <source>
        <dbReference type="ARBA" id="ARBA00023136"/>
    </source>
</evidence>
<keyword evidence="12" id="KW-0966">Cell projection</keyword>
<dbReference type="RefSeq" id="WP_132707088.1">
    <property type="nucleotide sequence ID" value="NZ_JACIGF010000001.1"/>
</dbReference>
<comment type="subcellular location">
    <subcellularLocation>
        <location evidence="10">Cell inner membrane</location>
    </subcellularLocation>
    <subcellularLocation>
        <location evidence="2">Cell membrane</location>
        <topology evidence="2">Single-pass membrane protein</topology>
    </subcellularLocation>
</comment>
<dbReference type="GO" id="GO:0005886">
    <property type="term" value="C:plasma membrane"/>
    <property type="evidence" value="ECO:0007669"/>
    <property type="project" value="UniProtKB-SubCell"/>
</dbReference>